<dbReference type="PANTHER" id="PTHR30204">
    <property type="entry name" value="REDOX-CYCLING DRUG-SENSING TRANSCRIPTIONAL ACTIVATOR SOXR"/>
    <property type="match status" value="1"/>
</dbReference>
<proteinExistence type="predicted"/>
<dbReference type="GO" id="GO:0003677">
    <property type="term" value="F:DNA binding"/>
    <property type="evidence" value="ECO:0007669"/>
    <property type="project" value="UniProtKB-KW"/>
</dbReference>
<dbReference type="PANTHER" id="PTHR30204:SF89">
    <property type="entry name" value="HTH MERR-TYPE DOMAIN-CONTAINING PROTEIN"/>
    <property type="match status" value="1"/>
</dbReference>
<protein>
    <submittedName>
        <fullName evidence="4">MerR family transcriptional regulator</fullName>
    </submittedName>
</protein>
<organism evidence="4 5">
    <name type="scientific">Virgisporangium ochraceum</name>
    <dbReference type="NCBI Taxonomy" id="65505"/>
    <lineage>
        <taxon>Bacteria</taxon>
        <taxon>Bacillati</taxon>
        <taxon>Actinomycetota</taxon>
        <taxon>Actinomycetes</taxon>
        <taxon>Micromonosporales</taxon>
        <taxon>Micromonosporaceae</taxon>
        <taxon>Virgisporangium</taxon>
    </lineage>
</organism>
<dbReference type="Gene3D" id="1.10.1660.10">
    <property type="match status" value="1"/>
</dbReference>
<keyword evidence="1" id="KW-0238">DNA-binding</keyword>
<accession>A0A8J4A5Q2</accession>
<evidence type="ECO:0000256" key="1">
    <source>
        <dbReference type="ARBA" id="ARBA00023125"/>
    </source>
</evidence>
<feature type="compositionally biased region" description="Low complexity" evidence="2">
    <location>
        <begin position="8"/>
        <end position="19"/>
    </location>
</feature>
<keyword evidence="5" id="KW-1185">Reference proteome</keyword>
<dbReference type="InterPro" id="IPR000551">
    <property type="entry name" value="MerR-type_HTH_dom"/>
</dbReference>
<sequence>MTSGSGGSAAARSARAWGRNGQDRGRPDEPVLLSIGQVLAELRGDFPDASISKLRFLEAEGLVEPRRTASGYRKYTPADVARLRYVLVAQRDHYLPLRVIREQLAAIDRGETPAGTPVLVAVPPASPDREAPTTAPAADETVTRADLLDRAGVAVAVLEDLEKHGVVTPGAGGRYAADAVEVLRVAGALAEFGLTARHLRAYRTAADREVGLLMQLISPMARGTGPAARDRAAETVRELSGLTGRLHAALVRVGLGQTLR</sequence>
<dbReference type="CDD" id="cd00592">
    <property type="entry name" value="HTH_MerR-like"/>
    <property type="match status" value="1"/>
</dbReference>
<evidence type="ECO:0000313" key="4">
    <source>
        <dbReference type="EMBL" id="GIJ73296.1"/>
    </source>
</evidence>
<dbReference type="EMBL" id="BOPH01000113">
    <property type="protein sequence ID" value="GIJ73296.1"/>
    <property type="molecule type" value="Genomic_DNA"/>
</dbReference>
<feature type="domain" description="HTH merR-type" evidence="3">
    <location>
        <begin position="54"/>
        <end position="106"/>
    </location>
</feature>
<dbReference type="AlphaFoldDB" id="A0A8J4A5Q2"/>
<name>A0A8J4A5Q2_9ACTN</name>
<dbReference type="Pfam" id="PF13411">
    <property type="entry name" value="MerR_1"/>
    <property type="match status" value="1"/>
</dbReference>
<dbReference type="SMART" id="SM00422">
    <property type="entry name" value="HTH_MERR"/>
    <property type="match status" value="1"/>
</dbReference>
<dbReference type="InterPro" id="IPR009061">
    <property type="entry name" value="DNA-bd_dom_put_sf"/>
</dbReference>
<dbReference type="SUPFAM" id="SSF46955">
    <property type="entry name" value="Putative DNA-binding domain"/>
    <property type="match status" value="1"/>
</dbReference>
<reference evidence="4" key="1">
    <citation type="submission" date="2021-01" db="EMBL/GenBank/DDBJ databases">
        <title>Whole genome shotgun sequence of Virgisporangium ochraceum NBRC 16418.</title>
        <authorList>
            <person name="Komaki H."/>
            <person name="Tamura T."/>
        </authorList>
    </citation>
    <scope>NUCLEOTIDE SEQUENCE</scope>
    <source>
        <strain evidence="4">NBRC 16418</strain>
    </source>
</reference>
<dbReference type="Proteomes" id="UP000635606">
    <property type="component" value="Unassembled WGS sequence"/>
</dbReference>
<evidence type="ECO:0000259" key="3">
    <source>
        <dbReference type="PROSITE" id="PS50937"/>
    </source>
</evidence>
<comment type="caution">
    <text evidence="4">The sequence shown here is derived from an EMBL/GenBank/DDBJ whole genome shotgun (WGS) entry which is preliminary data.</text>
</comment>
<dbReference type="InterPro" id="IPR047057">
    <property type="entry name" value="MerR_fam"/>
</dbReference>
<dbReference type="PROSITE" id="PS50937">
    <property type="entry name" value="HTH_MERR_2"/>
    <property type="match status" value="1"/>
</dbReference>
<gene>
    <name evidence="4" type="ORF">Voc01_082130</name>
</gene>
<evidence type="ECO:0000256" key="2">
    <source>
        <dbReference type="SAM" id="MobiDB-lite"/>
    </source>
</evidence>
<evidence type="ECO:0000313" key="5">
    <source>
        <dbReference type="Proteomes" id="UP000635606"/>
    </source>
</evidence>
<dbReference type="GO" id="GO:0003700">
    <property type="term" value="F:DNA-binding transcription factor activity"/>
    <property type="evidence" value="ECO:0007669"/>
    <property type="project" value="InterPro"/>
</dbReference>
<feature type="region of interest" description="Disordered" evidence="2">
    <location>
        <begin position="1"/>
        <end position="29"/>
    </location>
</feature>